<protein>
    <submittedName>
        <fullName evidence="2">Uncharacterized protein</fullName>
    </submittedName>
</protein>
<feature type="transmembrane region" description="Helical" evidence="1">
    <location>
        <begin position="55"/>
        <end position="72"/>
    </location>
</feature>
<evidence type="ECO:0000256" key="1">
    <source>
        <dbReference type="SAM" id="Phobius"/>
    </source>
</evidence>
<dbReference type="EMBL" id="CP000878">
    <property type="protein sequence ID" value="ABX09436.1"/>
    <property type="molecule type" value="Genomic_DNA"/>
</dbReference>
<organism evidence="2 3">
    <name type="scientific">Prochlorococcus marinus (strain MIT 9211)</name>
    <dbReference type="NCBI Taxonomy" id="93059"/>
    <lineage>
        <taxon>Bacteria</taxon>
        <taxon>Bacillati</taxon>
        <taxon>Cyanobacteriota</taxon>
        <taxon>Cyanophyceae</taxon>
        <taxon>Synechococcales</taxon>
        <taxon>Prochlorococcaceae</taxon>
        <taxon>Prochlorococcus</taxon>
    </lineage>
</organism>
<name>A9BC74_PROM4</name>
<keyword evidence="1" id="KW-0472">Membrane</keyword>
<sequence>MPKKKLSIFLSRQLMQIFLALIIPLLLLGVVYLLIILNKGLPLWMERLANNSGIFWTYGVIAITLLSILKYFSNN</sequence>
<keyword evidence="1" id="KW-1133">Transmembrane helix</keyword>
<keyword evidence="1" id="KW-0812">Transmembrane</keyword>
<gene>
    <name evidence="2" type="ordered locus">P9211_15051</name>
</gene>
<dbReference type="KEGG" id="pmj:P9211_15051"/>
<feature type="transmembrane region" description="Helical" evidence="1">
    <location>
        <begin position="14"/>
        <end position="35"/>
    </location>
</feature>
<reference evidence="2 3" key="1">
    <citation type="journal article" date="2007" name="PLoS Genet.">
        <title>Patterns and implications of gene gain and loss in the evolution of Prochlorococcus.</title>
        <authorList>
            <person name="Kettler G.C."/>
            <person name="Martiny A.C."/>
            <person name="Huang K."/>
            <person name="Zucker J."/>
            <person name="Coleman M.L."/>
            <person name="Rodrigue S."/>
            <person name="Chen F."/>
            <person name="Lapidus A."/>
            <person name="Ferriera S."/>
            <person name="Johnson J."/>
            <person name="Steglich C."/>
            <person name="Church G.M."/>
            <person name="Richardson P."/>
            <person name="Chisholm S.W."/>
        </authorList>
    </citation>
    <scope>NUCLEOTIDE SEQUENCE [LARGE SCALE GENOMIC DNA]</scope>
    <source>
        <strain evidence="3">MIT 9211</strain>
    </source>
</reference>
<evidence type="ECO:0000313" key="3">
    <source>
        <dbReference type="Proteomes" id="UP000000788"/>
    </source>
</evidence>
<accession>A9BC74</accession>
<evidence type="ECO:0000313" key="2">
    <source>
        <dbReference type="EMBL" id="ABX09436.1"/>
    </source>
</evidence>
<proteinExistence type="predicted"/>
<dbReference type="AlphaFoldDB" id="A9BC74"/>
<dbReference type="HOGENOM" id="CLU_2919047_0_0_3"/>
<dbReference type="Proteomes" id="UP000000788">
    <property type="component" value="Chromosome"/>
</dbReference>
<keyword evidence="3" id="KW-1185">Reference proteome</keyword>